<evidence type="ECO:0000259" key="4">
    <source>
        <dbReference type="PROSITE" id="PS01124"/>
    </source>
</evidence>
<dbReference type="RefSeq" id="WP_150309982.1">
    <property type="nucleotide sequence ID" value="NZ_VMSO01000001.1"/>
</dbReference>
<keyword evidence="2" id="KW-0238">DNA-binding</keyword>
<dbReference type="SUPFAM" id="SSF51215">
    <property type="entry name" value="Regulatory protein AraC"/>
    <property type="match status" value="1"/>
</dbReference>
<dbReference type="InterPro" id="IPR018060">
    <property type="entry name" value="HTH_AraC"/>
</dbReference>
<name>A0A5M9I1C7_9FIRM</name>
<dbReference type="SUPFAM" id="SSF46689">
    <property type="entry name" value="Homeodomain-like"/>
    <property type="match status" value="2"/>
</dbReference>
<sequence>MKYIKYREAKEHGTFEFPMEFYHVGPAHPRYEMSYHWHIEYEIIRILKGEFLMTIGEEEFTAKAGDIIFIKGGLLHGGIPKNCLYECIVFNLDSLMTATPAGERLLKKVSSDSIDINNHLSPAGKELSRITDRMFGHMKTRAEGHELTVIGAFYEFFGYILEHGWYREAQSISAKDGLRIEHLKNVIATIEDHYDECITLDDLARAAGMNSKYFCRYFREMTHRTPIDYLNYYRIEQACFKLATSNDSVSEIGMSCGFNDESYFIKTFKKYKGVTPKKYLSTPLTN</sequence>
<keyword evidence="6" id="KW-1185">Reference proteome</keyword>
<evidence type="ECO:0000256" key="2">
    <source>
        <dbReference type="ARBA" id="ARBA00023125"/>
    </source>
</evidence>
<dbReference type="InterPro" id="IPR020449">
    <property type="entry name" value="Tscrpt_reg_AraC-type_HTH"/>
</dbReference>
<dbReference type="InterPro" id="IPR009057">
    <property type="entry name" value="Homeodomain-like_sf"/>
</dbReference>
<keyword evidence="3" id="KW-0804">Transcription</keyword>
<dbReference type="Gene3D" id="1.10.10.60">
    <property type="entry name" value="Homeodomain-like"/>
    <property type="match status" value="2"/>
</dbReference>
<dbReference type="PROSITE" id="PS01124">
    <property type="entry name" value="HTH_ARAC_FAMILY_2"/>
    <property type="match status" value="1"/>
</dbReference>
<dbReference type="OrthoDB" id="113759at2"/>
<dbReference type="SMART" id="SM00342">
    <property type="entry name" value="HTH_ARAC"/>
    <property type="match status" value="1"/>
</dbReference>
<reference evidence="5" key="1">
    <citation type="submission" date="2019-07" db="EMBL/GenBank/DDBJ databases">
        <authorList>
            <person name="Wongkuna S."/>
            <person name="Scaria J."/>
        </authorList>
    </citation>
    <scope>NUCLEOTIDE SEQUENCE [LARGE SCALE GENOMIC DNA]</scope>
    <source>
        <strain evidence="5">SW178</strain>
    </source>
</reference>
<dbReference type="Proteomes" id="UP000322025">
    <property type="component" value="Unassembled WGS sequence"/>
</dbReference>
<dbReference type="InterPro" id="IPR003313">
    <property type="entry name" value="AraC-bd"/>
</dbReference>
<dbReference type="PROSITE" id="PS00041">
    <property type="entry name" value="HTH_ARAC_FAMILY_1"/>
    <property type="match status" value="1"/>
</dbReference>
<dbReference type="PANTHER" id="PTHR43280:SF28">
    <property type="entry name" value="HTH-TYPE TRANSCRIPTIONAL ACTIVATOR RHAS"/>
    <property type="match status" value="1"/>
</dbReference>
<accession>A0A5M9I1C7</accession>
<dbReference type="InterPro" id="IPR014710">
    <property type="entry name" value="RmlC-like_jellyroll"/>
</dbReference>
<keyword evidence="1" id="KW-0805">Transcription regulation</keyword>
<dbReference type="InterPro" id="IPR037923">
    <property type="entry name" value="HTH-like"/>
</dbReference>
<gene>
    <name evidence="5" type="ORF">FNY66_00590</name>
</gene>
<evidence type="ECO:0000256" key="3">
    <source>
        <dbReference type="ARBA" id="ARBA00023163"/>
    </source>
</evidence>
<evidence type="ECO:0000313" key="6">
    <source>
        <dbReference type="Proteomes" id="UP000322025"/>
    </source>
</evidence>
<evidence type="ECO:0000313" key="5">
    <source>
        <dbReference type="EMBL" id="KAA8502797.1"/>
    </source>
</evidence>
<protein>
    <submittedName>
        <fullName evidence="5">Helix-turn-helix domain-containing protein</fullName>
    </submittedName>
</protein>
<dbReference type="EMBL" id="VMSO01000001">
    <property type="protein sequence ID" value="KAA8502797.1"/>
    <property type="molecule type" value="Genomic_DNA"/>
</dbReference>
<dbReference type="PRINTS" id="PR00032">
    <property type="entry name" value="HTHARAC"/>
</dbReference>
<dbReference type="Pfam" id="PF12833">
    <property type="entry name" value="HTH_18"/>
    <property type="match status" value="1"/>
</dbReference>
<dbReference type="GO" id="GO:0043565">
    <property type="term" value="F:sequence-specific DNA binding"/>
    <property type="evidence" value="ECO:0007669"/>
    <property type="project" value="InterPro"/>
</dbReference>
<dbReference type="GO" id="GO:0003700">
    <property type="term" value="F:DNA-binding transcription factor activity"/>
    <property type="evidence" value="ECO:0007669"/>
    <property type="project" value="InterPro"/>
</dbReference>
<dbReference type="Gene3D" id="2.60.120.10">
    <property type="entry name" value="Jelly Rolls"/>
    <property type="match status" value="1"/>
</dbReference>
<organism evidence="5 6">
    <name type="scientific">Mediterraneibacter catenae</name>
    <dbReference type="NCBI Taxonomy" id="2594882"/>
    <lineage>
        <taxon>Bacteria</taxon>
        <taxon>Bacillati</taxon>
        <taxon>Bacillota</taxon>
        <taxon>Clostridia</taxon>
        <taxon>Lachnospirales</taxon>
        <taxon>Lachnospiraceae</taxon>
        <taxon>Mediterraneibacter</taxon>
    </lineage>
</organism>
<evidence type="ECO:0000256" key="1">
    <source>
        <dbReference type="ARBA" id="ARBA00023015"/>
    </source>
</evidence>
<dbReference type="AlphaFoldDB" id="A0A5M9I1C7"/>
<comment type="caution">
    <text evidence="5">The sequence shown here is derived from an EMBL/GenBank/DDBJ whole genome shotgun (WGS) entry which is preliminary data.</text>
</comment>
<dbReference type="Pfam" id="PF02311">
    <property type="entry name" value="AraC_binding"/>
    <property type="match status" value="1"/>
</dbReference>
<feature type="domain" description="HTH araC/xylS-type" evidence="4">
    <location>
        <begin position="184"/>
        <end position="282"/>
    </location>
</feature>
<proteinExistence type="predicted"/>
<dbReference type="InterPro" id="IPR018062">
    <property type="entry name" value="HTH_AraC-typ_CS"/>
</dbReference>
<dbReference type="PANTHER" id="PTHR43280">
    <property type="entry name" value="ARAC-FAMILY TRANSCRIPTIONAL REGULATOR"/>
    <property type="match status" value="1"/>
</dbReference>